<dbReference type="GO" id="GO:0051205">
    <property type="term" value="P:protein insertion into membrane"/>
    <property type="evidence" value="ECO:0007669"/>
    <property type="project" value="TreeGrafter"/>
</dbReference>
<evidence type="ECO:0000256" key="13">
    <source>
        <dbReference type="HAMAP-Rule" id="MF_01810"/>
    </source>
</evidence>
<evidence type="ECO:0000256" key="12">
    <source>
        <dbReference type="ARBA" id="ARBA00033342"/>
    </source>
</evidence>
<comment type="caution">
    <text evidence="17">The sequence shown here is derived from an EMBL/GenBank/DDBJ whole genome shotgun (WGS) entry which is preliminary data.</text>
</comment>
<keyword evidence="9 13" id="KW-0472">Membrane</keyword>
<feature type="region of interest" description="Disordered" evidence="14">
    <location>
        <begin position="576"/>
        <end position="604"/>
    </location>
</feature>
<accession>A0A5M6CQQ0</accession>
<reference evidence="17 18" key="1">
    <citation type="submission" date="2019-09" db="EMBL/GenBank/DDBJ databases">
        <title>Genome sequence and assembly of Taibaiella sp.</title>
        <authorList>
            <person name="Chhetri G."/>
        </authorList>
    </citation>
    <scope>NUCLEOTIDE SEQUENCE [LARGE SCALE GENOMIC DNA]</scope>
    <source>
        <strain evidence="17 18">KVB11</strain>
    </source>
</reference>
<keyword evidence="7 13" id="KW-0653">Protein transport</keyword>
<dbReference type="NCBIfam" id="NF002356">
    <property type="entry name" value="PRK01318.2-3"/>
    <property type="match status" value="1"/>
</dbReference>
<feature type="transmembrane region" description="Helical" evidence="13">
    <location>
        <begin position="6"/>
        <end position="22"/>
    </location>
</feature>
<evidence type="ECO:0000256" key="7">
    <source>
        <dbReference type="ARBA" id="ARBA00022927"/>
    </source>
</evidence>
<dbReference type="NCBIfam" id="TIGR03592">
    <property type="entry name" value="yidC_oxa1_cterm"/>
    <property type="match status" value="1"/>
</dbReference>
<evidence type="ECO:0000256" key="14">
    <source>
        <dbReference type="SAM" id="MobiDB-lite"/>
    </source>
</evidence>
<feature type="domain" description="Membrane insertase YidC N-terminal" evidence="16">
    <location>
        <begin position="79"/>
        <end position="339"/>
    </location>
</feature>
<dbReference type="Gene3D" id="2.70.98.90">
    <property type="match status" value="1"/>
</dbReference>
<evidence type="ECO:0000256" key="5">
    <source>
        <dbReference type="ARBA" id="ARBA00022475"/>
    </source>
</evidence>
<dbReference type="CDD" id="cd19961">
    <property type="entry name" value="EcYidC-like_peri"/>
    <property type="match status" value="1"/>
</dbReference>
<comment type="subunit">
    <text evidence="13">Interacts with the Sec translocase complex via SecD. Specifically interacts with transmembrane segments of nascent integral membrane proteins during membrane integration.</text>
</comment>
<evidence type="ECO:0000259" key="16">
    <source>
        <dbReference type="Pfam" id="PF14849"/>
    </source>
</evidence>
<comment type="function">
    <text evidence="13">Required for the insertion and/or proper folding and/or complex formation of integral membrane proteins into the membrane. Involved in integration of membrane proteins that insert both dependently and independently of the Sec translocase complex, as well as at least some lipoproteins. Aids folding of multispanning membrane proteins.</text>
</comment>
<feature type="transmembrane region" description="Helical" evidence="13">
    <location>
        <begin position="358"/>
        <end position="382"/>
    </location>
</feature>
<dbReference type="Pfam" id="PF14849">
    <property type="entry name" value="YidC_periplas"/>
    <property type="match status" value="1"/>
</dbReference>
<name>A0A5M6CQQ0_9BACT</name>
<proteinExistence type="inferred from homology"/>
<keyword evidence="5 13" id="KW-1003">Cell membrane</keyword>
<evidence type="ECO:0000256" key="10">
    <source>
        <dbReference type="ARBA" id="ARBA00023186"/>
    </source>
</evidence>
<dbReference type="Proteomes" id="UP000323632">
    <property type="component" value="Unassembled WGS sequence"/>
</dbReference>
<dbReference type="EMBL" id="VWSH01000001">
    <property type="protein sequence ID" value="KAA5537467.1"/>
    <property type="molecule type" value="Genomic_DNA"/>
</dbReference>
<dbReference type="PANTHER" id="PTHR12428:SF65">
    <property type="entry name" value="CYTOCHROME C OXIDASE ASSEMBLY PROTEIN COX18, MITOCHONDRIAL"/>
    <property type="match status" value="1"/>
</dbReference>
<evidence type="ECO:0000256" key="2">
    <source>
        <dbReference type="ARBA" id="ARBA00010527"/>
    </source>
</evidence>
<dbReference type="GO" id="GO:0032977">
    <property type="term" value="F:membrane insertase activity"/>
    <property type="evidence" value="ECO:0007669"/>
    <property type="project" value="InterPro"/>
</dbReference>
<evidence type="ECO:0000256" key="1">
    <source>
        <dbReference type="ARBA" id="ARBA00004429"/>
    </source>
</evidence>
<feature type="transmembrane region" description="Helical" evidence="13">
    <location>
        <begin position="424"/>
        <end position="448"/>
    </location>
</feature>
<dbReference type="HAMAP" id="MF_01810">
    <property type="entry name" value="YidC_type1"/>
    <property type="match status" value="1"/>
</dbReference>
<dbReference type="NCBIfam" id="TIGR03593">
    <property type="entry name" value="yidC_nterm"/>
    <property type="match status" value="1"/>
</dbReference>
<dbReference type="AlphaFoldDB" id="A0A5M6CQQ0"/>
<keyword evidence="6 13" id="KW-0812">Transmembrane</keyword>
<sequence length="604" mass="67757">MDRNSIIGFVLLLALGAGYIFWNNHEQQLYLAQKHADSVAAAANQKPVIPQPQTVKTDTVAQAVDTTLPAAYRGSASNVSVSNGELTVAFSTKGGFPVDASLSNFKTYVGGDLHIFKGENGNKLSFNIPVDGKTVATDQLFFTPQISNLPNGGKQLRMTADLANGKSVVLDYSLPSKGYMMTANLRLVGMQQDLTSVQNIPVLWNTEMLHTEKDLKNERMNMQVHYQMKDGAHDYFTVSRTPTKSLDEPVHWMSVRSHFFNSTLVAEDAFKTGSFDGKEPVDSGIVATNSSNFQIPVKASNDFSFGFKWYMGPNDYKILKSQNIGMDELIQLGIGPFFFVKYISKWMIIPIFDVLSSFISSFGLIIICLTIIIRLLTSFFTYKSYLSTAKMRVLKPELDELRAKLGDNQQQMGMEQMKLYRTAGVNPLGGCLPMLLQMPFLLSVYYFIPTAIQLRQSHFLWSNDLSTYDSILNLGFNIPLYGNHVSLFTLLMTASSLLLAVYNKNMTAAPGGNDANAQMMKYMPYIMPIMFLGWFNSMAAGLTFYYTFSNLLSLAQQFIIQKFVINEDKIHAQIQQNKNKPAQTSKWQQRLDEMQKSQANRTKK</sequence>
<feature type="domain" description="Membrane insertase YidC/Oxa/ALB C-terminal" evidence="15">
    <location>
        <begin position="362"/>
        <end position="562"/>
    </location>
</feature>
<dbReference type="GO" id="GO:0015031">
    <property type="term" value="P:protein transport"/>
    <property type="evidence" value="ECO:0007669"/>
    <property type="project" value="UniProtKB-KW"/>
</dbReference>
<evidence type="ECO:0000256" key="3">
    <source>
        <dbReference type="ARBA" id="ARBA00015325"/>
    </source>
</evidence>
<dbReference type="CDD" id="cd20070">
    <property type="entry name" value="5TM_YidC_Alb3"/>
    <property type="match status" value="1"/>
</dbReference>
<dbReference type="PRINTS" id="PR00701">
    <property type="entry name" value="60KDINNERMP"/>
</dbReference>
<keyword evidence="10 13" id="KW-0143">Chaperone</keyword>
<dbReference type="InterPro" id="IPR028055">
    <property type="entry name" value="YidC/Oxa/ALB_C"/>
</dbReference>
<dbReference type="GO" id="GO:0005886">
    <property type="term" value="C:plasma membrane"/>
    <property type="evidence" value="ECO:0007669"/>
    <property type="project" value="UniProtKB-SubCell"/>
</dbReference>
<organism evidence="17 18">
    <name type="scientific">Taibaiella lutea</name>
    <dbReference type="NCBI Taxonomy" id="2608001"/>
    <lineage>
        <taxon>Bacteria</taxon>
        <taxon>Pseudomonadati</taxon>
        <taxon>Bacteroidota</taxon>
        <taxon>Chitinophagia</taxon>
        <taxon>Chitinophagales</taxon>
        <taxon>Chitinophagaceae</taxon>
        <taxon>Taibaiella</taxon>
    </lineage>
</organism>
<keyword evidence="4 13" id="KW-0813">Transport</keyword>
<evidence type="ECO:0000256" key="6">
    <source>
        <dbReference type="ARBA" id="ARBA00022692"/>
    </source>
</evidence>
<feature type="compositionally biased region" description="Polar residues" evidence="14">
    <location>
        <begin position="576"/>
        <end position="588"/>
    </location>
</feature>
<evidence type="ECO:0000313" key="18">
    <source>
        <dbReference type="Proteomes" id="UP000323632"/>
    </source>
</evidence>
<evidence type="ECO:0000313" key="17">
    <source>
        <dbReference type="EMBL" id="KAA5537467.1"/>
    </source>
</evidence>
<dbReference type="InterPro" id="IPR047196">
    <property type="entry name" value="YidC_ALB_C"/>
</dbReference>
<dbReference type="InterPro" id="IPR001708">
    <property type="entry name" value="YidC/ALB3/OXA1/COX18"/>
</dbReference>
<dbReference type="InterPro" id="IPR019998">
    <property type="entry name" value="Membr_insert_YidC"/>
</dbReference>
<dbReference type="RefSeq" id="WP_150032043.1">
    <property type="nucleotide sequence ID" value="NZ_VWSH01000001.1"/>
</dbReference>
<dbReference type="InterPro" id="IPR038221">
    <property type="entry name" value="YidC_periplasmic_sf"/>
</dbReference>
<comment type="similarity">
    <text evidence="2 13">Belongs to the OXA1/ALB3/YidC family. Type 1 subfamily.</text>
</comment>
<gene>
    <name evidence="13 17" type="primary">yidC</name>
    <name evidence="17" type="ORF">F0919_07265</name>
</gene>
<evidence type="ECO:0000256" key="4">
    <source>
        <dbReference type="ARBA" id="ARBA00022448"/>
    </source>
</evidence>
<feature type="transmembrane region" description="Helical" evidence="13">
    <location>
        <begin position="481"/>
        <end position="502"/>
    </location>
</feature>
<evidence type="ECO:0000256" key="9">
    <source>
        <dbReference type="ARBA" id="ARBA00023136"/>
    </source>
</evidence>
<evidence type="ECO:0000256" key="8">
    <source>
        <dbReference type="ARBA" id="ARBA00022989"/>
    </source>
</evidence>
<feature type="transmembrane region" description="Helical" evidence="13">
    <location>
        <begin position="522"/>
        <end position="548"/>
    </location>
</feature>
<dbReference type="Pfam" id="PF02096">
    <property type="entry name" value="60KD_IMP"/>
    <property type="match status" value="1"/>
</dbReference>
<evidence type="ECO:0000256" key="11">
    <source>
        <dbReference type="ARBA" id="ARBA00033245"/>
    </source>
</evidence>
<dbReference type="PANTHER" id="PTHR12428">
    <property type="entry name" value="OXA1"/>
    <property type="match status" value="1"/>
</dbReference>
<protein>
    <recommendedName>
        <fullName evidence="3 13">Membrane protein insertase YidC</fullName>
    </recommendedName>
    <alternativeName>
        <fullName evidence="12 13">Foldase YidC</fullName>
    </alternativeName>
    <alternativeName>
        <fullName evidence="11 13">Membrane integrase YidC</fullName>
    </alternativeName>
    <alternativeName>
        <fullName evidence="13">Membrane protein YidC</fullName>
    </alternativeName>
</protein>
<keyword evidence="18" id="KW-1185">Reference proteome</keyword>
<keyword evidence="8 13" id="KW-1133">Transmembrane helix</keyword>
<evidence type="ECO:0000259" key="15">
    <source>
        <dbReference type="Pfam" id="PF02096"/>
    </source>
</evidence>
<comment type="subcellular location">
    <subcellularLocation>
        <location evidence="1">Cell inner membrane</location>
        <topology evidence="1">Multi-pass membrane protein</topology>
    </subcellularLocation>
    <subcellularLocation>
        <location evidence="13">Cell membrane</location>
        <topology evidence="13">Multi-pass membrane protein</topology>
    </subcellularLocation>
</comment>
<dbReference type="InterPro" id="IPR028053">
    <property type="entry name" value="Membr_insert_YidC_N"/>
</dbReference>